<keyword evidence="2 8" id="KW-0963">Cytoplasm</keyword>
<dbReference type="SMART" id="SM00322">
    <property type="entry name" value="KH"/>
    <property type="match status" value="1"/>
</dbReference>
<dbReference type="EC" id="2.7.7.8" evidence="8"/>
<comment type="function">
    <text evidence="8">Involved in mRNA degradation. Catalyzes the phosphorolysis of single-stranded polyribonucleotides processively in the 3'- to 5'-direction.</text>
</comment>
<dbReference type="SUPFAM" id="SSF54791">
    <property type="entry name" value="Eukaryotic type KH-domain (KH-domain type I)"/>
    <property type="match status" value="1"/>
</dbReference>
<dbReference type="InterPro" id="IPR036612">
    <property type="entry name" value="KH_dom_type_1_sf"/>
</dbReference>
<dbReference type="CDD" id="cd11364">
    <property type="entry name" value="RNase_PH_PNPase_2"/>
    <property type="match status" value="1"/>
</dbReference>
<dbReference type="PROSITE" id="PS50126">
    <property type="entry name" value="S1"/>
    <property type="match status" value="1"/>
</dbReference>
<dbReference type="PANTHER" id="PTHR11252:SF0">
    <property type="entry name" value="POLYRIBONUCLEOTIDE NUCLEOTIDYLTRANSFERASE 1, MITOCHONDRIAL"/>
    <property type="match status" value="1"/>
</dbReference>
<dbReference type="InterPro" id="IPR020568">
    <property type="entry name" value="Ribosomal_Su5_D2-typ_SF"/>
</dbReference>
<dbReference type="AlphaFoldDB" id="S5RQ56"/>
<dbReference type="Gene3D" id="3.30.230.70">
    <property type="entry name" value="GHMP Kinase, N-terminal domain"/>
    <property type="match status" value="2"/>
</dbReference>
<dbReference type="InterPro" id="IPR004088">
    <property type="entry name" value="KH_dom_type_1"/>
</dbReference>
<dbReference type="SMART" id="SM00316">
    <property type="entry name" value="S1"/>
    <property type="match status" value="1"/>
</dbReference>
<dbReference type="InterPro" id="IPR036345">
    <property type="entry name" value="ExoRNase_PH_dom2_sf"/>
</dbReference>
<evidence type="ECO:0000256" key="8">
    <source>
        <dbReference type="HAMAP-Rule" id="MF_01595"/>
    </source>
</evidence>
<dbReference type="eggNOG" id="COG1185">
    <property type="taxonomic scope" value="Bacteria"/>
</dbReference>
<dbReference type="FunFam" id="3.30.230.70:FF:000002">
    <property type="entry name" value="Polyribonucleotide nucleotidyltransferase"/>
    <property type="match status" value="1"/>
</dbReference>
<dbReference type="PATRIC" id="fig|669502.6.peg.333"/>
<dbReference type="SUPFAM" id="SSF54211">
    <property type="entry name" value="Ribosomal protein S5 domain 2-like"/>
    <property type="match status" value="2"/>
</dbReference>
<dbReference type="GO" id="GO:0000287">
    <property type="term" value="F:magnesium ion binding"/>
    <property type="evidence" value="ECO:0007669"/>
    <property type="project" value="UniProtKB-UniRule"/>
</dbReference>
<dbReference type="Gene3D" id="2.40.50.140">
    <property type="entry name" value="Nucleic acid-binding proteins"/>
    <property type="match status" value="1"/>
</dbReference>
<comment type="subcellular location">
    <subcellularLocation>
        <location evidence="8">Cytoplasm</location>
    </subcellularLocation>
</comment>
<proteinExistence type="inferred from homology"/>
<dbReference type="GO" id="GO:0004654">
    <property type="term" value="F:polyribonucleotide nucleotidyltransferase activity"/>
    <property type="evidence" value="ECO:0007669"/>
    <property type="project" value="UniProtKB-UniRule"/>
</dbReference>
<evidence type="ECO:0000256" key="3">
    <source>
        <dbReference type="ARBA" id="ARBA00022679"/>
    </source>
</evidence>
<comment type="similarity">
    <text evidence="1 8">Belongs to the polyribonucleotide nucleotidyltransferase family.</text>
</comment>
<comment type="cofactor">
    <cofactor evidence="8">
        <name>Mg(2+)</name>
        <dbReference type="ChEBI" id="CHEBI:18420"/>
    </cofactor>
</comment>
<dbReference type="CDD" id="cd11363">
    <property type="entry name" value="RNase_PH_PNPase_1"/>
    <property type="match status" value="1"/>
</dbReference>
<dbReference type="FunFam" id="3.30.230.70:FF:000001">
    <property type="entry name" value="Polyribonucleotide nucleotidyltransferase"/>
    <property type="match status" value="1"/>
</dbReference>
<comment type="catalytic activity">
    <reaction evidence="8">
        <text>RNA(n+1) + phosphate = RNA(n) + a ribonucleoside 5'-diphosphate</text>
        <dbReference type="Rhea" id="RHEA:22096"/>
        <dbReference type="Rhea" id="RHEA-COMP:14527"/>
        <dbReference type="Rhea" id="RHEA-COMP:17342"/>
        <dbReference type="ChEBI" id="CHEBI:43474"/>
        <dbReference type="ChEBI" id="CHEBI:57930"/>
        <dbReference type="ChEBI" id="CHEBI:140395"/>
        <dbReference type="EC" id="2.7.7.8"/>
    </reaction>
</comment>
<dbReference type="SUPFAM" id="SSF50249">
    <property type="entry name" value="Nucleic acid-binding proteins"/>
    <property type="match status" value="1"/>
</dbReference>
<dbReference type="InterPro" id="IPR004087">
    <property type="entry name" value="KH_dom"/>
</dbReference>
<keyword evidence="3 8" id="KW-0808">Transferase</keyword>
<dbReference type="Pfam" id="PF03725">
    <property type="entry name" value="RNase_PH_C"/>
    <property type="match status" value="1"/>
</dbReference>
<dbReference type="CDD" id="cd02393">
    <property type="entry name" value="KH-I_PNPase"/>
    <property type="match status" value="1"/>
</dbReference>
<dbReference type="GO" id="GO:0006396">
    <property type="term" value="P:RNA processing"/>
    <property type="evidence" value="ECO:0007669"/>
    <property type="project" value="InterPro"/>
</dbReference>
<dbReference type="InterPro" id="IPR015848">
    <property type="entry name" value="PNPase_PH_RNA-bd_bac/org-type"/>
</dbReference>
<dbReference type="Gene3D" id="3.30.1370.10">
    <property type="entry name" value="K Homology domain, type 1"/>
    <property type="match status" value="1"/>
</dbReference>
<reference evidence="10 11" key="1">
    <citation type="journal article" date="2013" name="Curr. Biol.">
        <title>Defensive bacteriome symbiont with a drastically reduced genome.</title>
        <authorList>
            <person name="Nakabachi A."/>
            <person name="Ueoka R."/>
            <person name="Oshima K."/>
            <person name="Teta R."/>
            <person name="Mangoni A."/>
            <person name="Gurgui M."/>
            <person name="Oldham N.J."/>
            <person name="van Echten-Deckert G."/>
            <person name="Okamura K."/>
            <person name="Yamamoto K."/>
            <person name="Inoue H."/>
            <person name="Ohkuma M."/>
            <person name="Hongoh Y."/>
            <person name="Miyagishima S.Y."/>
            <person name="Hattori M."/>
            <person name="Piel J."/>
            <person name="Fukatsu T."/>
        </authorList>
    </citation>
    <scope>NUCLEOTIDE SEQUENCE [LARGE SCALE GENOMIC DNA]</scope>
    <source>
        <strain evidence="10 11">DC</strain>
    </source>
</reference>
<feature type="binding site" evidence="8">
    <location>
        <position position="487"/>
    </location>
    <ligand>
        <name>Mg(2+)</name>
        <dbReference type="ChEBI" id="CHEBI:18420"/>
    </ligand>
</feature>
<feature type="binding site" evidence="8">
    <location>
        <position position="493"/>
    </location>
    <ligand>
        <name>Mg(2+)</name>
        <dbReference type="ChEBI" id="CHEBI:18420"/>
    </ligand>
</feature>
<evidence type="ECO:0000256" key="6">
    <source>
        <dbReference type="ARBA" id="ARBA00022842"/>
    </source>
</evidence>
<evidence type="ECO:0000256" key="2">
    <source>
        <dbReference type="ARBA" id="ARBA00022490"/>
    </source>
</evidence>
<name>S5RQ56_9PROT</name>
<dbReference type="InterPro" id="IPR015847">
    <property type="entry name" value="ExoRNase_PH_dom2"/>
</dbReference>
<evidence type="ECO:0000313" key="11">
    <source>
        <dbReference type="Proteomes" id="UP000015216"/>
    </source>
</evidence>
<dbReference type="Pfam" id="PF00575">
    <property type="entry name" value="S1"/>
    <property type="match status" value="1"/>
</dbReference>
<dbReference type="EMBL" id="CP003468">
    <property type="protein sequence ID" value="AGS07028.1"/>
    <property type="molecule type" value="Genomic_DNA"/>
</dbReference>
<dbReference type="InterPro" id="IPR012162">
    <property type="entry name" value="PNPase"/>
</dbReference>
<dbReference type="STRING" id="669502.SSDC_01720"/>
<dbReference type="OrthoDB" id="9804305at2"/>
<evidence type="ECO:0000256" key="7">
    <source>
        <dbReference type="ARBA" id="ARBA00022884"/>
    </source>
</evidence>
<keyword evidence="7 8" id="KW-0694">RNA-binding</keyword>
<dbReference type="NCBIfam" id="NF008805">
    <property type="entry name" value="PRK11824.1"/>
    <property type="match status" value="1"/>
</dbReference>
<accession>S5RQ56</accession>
<dbReference type="GO" id="GO:0000175">
    <property type="term" value="F:3'-5'-RNA exonuclease activity"/>
    <property type="evidence" value="ECO:0007669"/>
    <property type="project" value="TreeGrafter"/>
</dbReference>
<dbReference type="InterPro" id="IPR027408">
    <property type="entry name" value="PNPase/RNase_PH_dom_sf"/>
</dbReference>
<dbReference type="InterPro" id="IPR012340">
    <property type="entry name" value="NA-bd_OB-fold"/>
</dbReference>
<feature type="domain" description="S1 motif" evidence="9">
    <location>
        <begin position="623"/>
        <end position="691"/>
    </location>
</feature>
<dbReference type="Proteomes" id="UP000015216">
    <property type="component" value="Chromosome"/>
</dbReference>
<gene>
    <name evidence="8" type="primary">pnp</name>
    <name evidence="10" type="ORF">SSDC_01720</name>
</gene>
<dbReference type="Pfam" id="PF03726">
    <property type="entry name" value="PNPase"/>
    <property type="match status" value="1"/>
</dbReference>
<keyword evidence="5 8" id="KW-0479">Metal-binding</keyword>
<dbReference type="NCBIfam" id="TIGR03591">
    <property type="entry name" value="polynuc_phos"/>
    <property type="match status" value="1"/>
</dbReference>
<dbReference type="PIRSF" id="PIRSF005499">
    <property type="entry name" value="PNPase"/>
    <property type="match status" value="1"/>
</dbReference>
<keyword evidence="4 8" id="KW-0548">Nucleotidyltransferase</keyword>
<dbReference type="InterPro" id="IPR003029">
    <property type="entry name" value="S1_domain"/>
</dbReference>
<dbReference type="RefSeq" id="WP_020915603.1">
    <property type="nucleotide sequence ID" value="NC_021885.1"/>
</dbReference>
<organism evidence="10 11">
    <name type="scientific">Candidatus Profftella armatura</name>
    <dbReference type="NCBI Taxonomy" id="669502"/>
    <lineage>
        <taxon>Bacteria</taxon>
        <taxon>Pseudomonadati</taxon>
        <taxon>Pseudomonadota</taxon>
        <taxon>Betaproteobacteria</taxon>
        <taxon>Candidatus Profftella</taxon>
    </lineage>
</organism>
<dbReference type="InterPro" id="IPR036456">
    <property type="entry name" value="PNPase_PH_RNA-bd_sf"/>
</dbReference>
<dbReference type="FunFam" id="3.30.1370.10:FF:000001">
    <property type="entry name" value="Polyribonucleotide nucleotidyltransferase"/>
    <property type="match status" value="1"/>
</dbReference>
<dbReference type="KEGG" id="ssdc:SSDC_01720"/>
<dbReference type="GO" id="GO:0006402">
    <property type="term" value="P:mRNA catabolic process"/>
    <property type="evidence" value="ECO:0007669"/>
    <property type="project" value="UniProtKB-UniRule"/>
</dbReference>
<evidence type="ECO:0000256" key="4">
    <source>
        <dbReference type="ARBA" id="ARBA00022695"/>
    </source>
</evidence>
<dbReference type="Pfam" id="PF00013">
    <property type="entry name" value="KH_1"/>
    <property type="match status" value="1"/>
</dbReference>
<keyword evidence="11" id="KW-1185">Reference proteome</keyword>
<dbReference type="HAMAP" id="MF_01595">
    <property type="entry name" value="PNPase"/>
    <property type="match status" value="1"/>
</dbReference>
<dbReference type="GeneID" id="301553214"/>
<dbReference type="SUPFAM" id="SSF55666">
    <property type="entry name" value="Ribonuclease PH domain 2-like"/>
    <property type="match status" value="2"/>
</dbReference>
<evidence type="ECO:0000256" key="5">
    <source>
        <dbReference type="ARBA" id="ARBA00022723"/>
    </source>
</evidence>
<evidence type="ECO:0000313" key="10">
    <source>
        <dbReference type="EMBL" id="AGS07028.1"/>
    </source>
</evidence>
<dbReference type="PROSITE" id="PS50084">
    <property type="entry name" value="KH_TYPE_1"/>
    <property type="match status" value="1"/>
</dbReference>
<dbReference type="GO" id="GO:0003723">
    <property type="term" value="F:RNA binding"/>
    <property type="evidence" value="ECO:0007669"/>
    <property type="project" value="UniProtKB-UniRule"/>
</dbReference>
<dbReference type="HOGENOM" id="CLU_004217_2_2_4"/>
<protein>
    <recommendedName>
        <fullName evidence="8">Polyribonucleotide nucleotidyltransferase</fullName>
        <ecNumber evidence="8">2.7.7.8</ecNumber>
    </recommendedName>
    <alternativeName>
        <fullName evidence="8">Polynucleotide phosphorylase</fullName>
        <shortName evidence="8">PNPase</shortName>
    </alternativeName>
</protein>
<dbReference type="Pfam" id="PF01138">
    <property type="entry name" value="RNase_PH"/>
    <property type="match status" value="2"/>
</dbReference>
<evidence type="ECO:0000256" key="1">
    <source>
        <dbReference type="ARBA" id="ARBA00007404"/>
    </source>
</evidence>
<keyword evidence="6 8" id="KW-0460">Magnesium</keyword>
<dbReference type="InterPro" id="IPR001247">
    <property type="entry name" value="ExoRNase_PH_dom1"/>
</dbReference>
<evidence type="ECO:0000259" key="9">
    <source>
        <dbReference type="PROSITE" id="PS50126"/>
    </source>
</evidence>
<sequence length="692" mass="76667">MFNKIIKSFKYGSYKISIEIGEIARQATSSVLVSIEDTVILATVVSCKDPTSTYNFFPLTVDYIEKAYAAGRIPGSFFKREGKPSERETIISRLIDRPIRPLFPEGYLNEIQIVVYVLSVNPQIDPDIASIIGVSTALSISELPFLGPLGVAKVGYIDGKYILNPTTEQLKKSHLDLLVAGTEKAIITVESESKQLPEDIILNAIIFGHEKMKIAINAINELVQNVGQKKVNWDPIIKDKTLISKIINISEHKIRKAYQIKNKQIRDLTFKNISKDIYSSLIDNENLTIDINDINCILYDLESKIIRKQILDKGLRIDNRGVNDIRPISIRTGILPRTHGSSLFTRGDTQALVVATLGTSRDEQKIDALMGEFTDSFMLHYNMPPFATGDIGRIGVPKRREIGHGRLAKRALLPVLPNNNKFNYSIRLVSEITESNGSSSMASVCGGCLALLDAGVPISEHVAGIAMGLIKDGEKVVILSDILGDEDRCGDMDFKVAGTVNGITALQMDIKIFGITYDIIQIALYKAKKGLSYILEKMKTEVPKCKNELSKFAPRLITIKIDPSKIRDVIGKGGSTIRTLTEETGTQIDINDEGIITIASFNSVSGQEAKRRIEKLTESVQIGKVYTGIVLRLFDFGAIIRILSGKDGLLHISQISSKRVNIITDFLKENQKVRVKVLGIDDRGRIKLSMIY</sequence>
<dbReference type="SUPFAM" id="SSF46915">
    <property type="entry name" value="Polynucleotide phosphorylase/guanosine pentaphosphate synthase (PNPase/GPSI), domain 3"/>
    <property type="match status" value="1"/>
</dbReference>
<dbReference type="GO" id="GO:0005829">
    <property type="term" value="C:cytosol"/>
    <property type="evidence" value="ECO:0007669"/>
    <property type="project" value="TreeGrafter"/>
</dbReference>
<dbReference type="PANTHER" id="PTHR11252">
    <property type="entry name" value="POLYRIBONUCLEOTIDE NUCLEOTIDYLTRANSFERASE"/>
    <property type="match status" value="1"/>
</dbReference>